<dbReference type="EMBL" id="JAGEUA010000006">
    <property type="protein sequence ID" value="KAL0973814.1"/>
    <property type="molecule type" value="Genomic_DNA"/>
</dbReference>
<keyword evidence="2" id="KW-0176">Collagen</keyword>
<dbReference type="InterPro" id="IPR008160">
    <property type="entry name" value="Collagen"/>
</dbReference>
<dbReference type="Gene3D" id="3.10.100.10">
    <property type="entry name" value="Mannose-Binding Protein A, subunit A"/>
    <property type="match status" value="1"/>
</dbReference>
<evidence type="ECO:0000313" key="7">
    <source>
        <dbReference type="Proteomes" id="UP001557470"/>
    </source>
</evidence>
<dbReference type="InterPro" id="IPR016187">
    <property type="entry name" value="CTDL_fold"/>
</dbReference>
<evidence type="ECO:0000256" key="1">
    <source>
        <dbReference type="ARBA" id="ARBA00022837"/>
    </source>
</evidence>
<organism evidence="6 7">
    <name type="scientific">Umbra pygmaea</name>
    <name type="common">Eastern mudminnow</name>
    <dbReference type="NCBI Taxonomy" id="75934"/>
    <lineage>
        <taxon>Eukaryota</taxon>
        <taxon>Metazoa</taxon>
        <taxon>Chordata</taxon>
        <taxon>Craniata</taxon>
        <taxon>Vertebrata</taxon>
        <taxon>Euteleostomi</taxon>
        <taxon>Actinopterygii</taxon>
        <taxon>Neopterygii</taxon>
        <taxon>Teleostei</taxon>
        <taxon>Protacanthopterygii</taxon>
        <taxon>Esociformes</taxon>
        <taxon>Umbridae</taxon>
        <taxon>Umbra</taxon>
    </lineage>
</organism>
<dbReference type="Pfam" id="PF00059">
    <property type="entry name" value="Lectin_C"/>
    <property type="match status" value="1"/>
</dbReference>
<dbReference type="PROSITE" id="PS50041">
    <property type="entry name" value="C_TYPE_LECTIN_2"/>
    <property type="match status" value="1"/>
</dbReference>
<keyword evidence="7" id="KW-1185">Reference proteome</keyword>
<feature type="signal peptide" evidence="4">
    <location>
        <begin position="1"/>
        <end position="23"/>
    </location>
</feature>
<sequence length="229" mass="23987">MAVTSLLTLGLYVLSLLVLPGQTQKCECEGPRGPPGLTGPPGPPGPPGTGMAGYPGIPGPQGTTGARGLVGLTGPPGPPGIPGLPGKPGPAGDLEPLQRSINKLLAINYNFVRRVNNKYFVSQKRLASFDGAVQFCTNMGLVLALPQNEEENVALTDIFEGTETAWINVNSSKQQKFQIDLNGNPITFTKWGNGEPNIPSGDKGCTMLTKAGTWQVTPDCSNSYVVCEI</sequence>
<evidence type="ECO:0000256" key="2">
    <source>
        <dbReference type="ARBA" id="ARBA00023119"/>
    </source>
</evidence>
<reference evidence="6 7" key="1">
    <citation type="submission" date="2024-06" db="EMBL/GenBank/DDBJ databases">
        <authorList>
            <person name="Pan Q."/>
            <person name="Wen M."/>
            <person name="Jouanno E."/>
            <person name="Zahm M."/>
            <person name="Klopp C."/>
            <person name="Cabau C."/>
            <person name="Louis A."/>
            <person name="Berthelot C."/>
            <person name="Parey E."/>
            <person name="Roest Crollius H."/>
            <person name="Montfort J."/>
            <person name="Robinson-Rechavi M."/>
            <person name="Bouchez O."/>
            <person name="Lampietro C."/>
            <person name="Lopez Roques C."/>
            <person name="Donnadieu C."/>
            <person name="Postlethwait J."/>
            <person name="Bobe J."/>
            <person name="Verreycken H."/>
            <person name="Guiguen Y."/>
        </authorList>
    </citation>
    <scope>NUCLEOTIDE SEQUENCE [LARGE SCALE GENOMIC DNA]</scope>
    <source>
        <strain evidence="6">Up_M1</strain>
        <tissue evidence="6">Testis</tissue>
    </source>
</reference>
<dbReference type="PANTHER" id="PTHR24023:SF1112">
    <property type="entry name" value="COL_CUTICLE_N DOMAIN-CONTAINING PROTEIN-RELATED"/>
    <property type="match status" value="1"/>
</dbReference>
<dbReference type="PANTHER" id="PTHR24023">
    <property type="entry name" value="COLLAGEN ALPHA"/>
    <property type="match status" value="1"/>
</dbReference>
<feature type="domain" description="C-type lectin" evidence="5">
    <location>
        <begin position="119"/>
        <end position="228"/>
    </location>
</feature>
<evidence type="ECO:0000256" key="4">
    <source>
        <dbReference type="SAM" id="SignalP"/>
    </source>
</evidence>
<dbReference type="Proteomes" id="UP001557470">
    <property type="component" value="Unassembled WGS sequence"/>
</dbReference>
<proteinExistence type="predicted"/>
<accession>A0ABD0WJV9</accession>
<dbReference type="InterPro" id="IPR016186">
    <property type="entry name" value="C-type_lectin-like/link_sf"/>
</dbReference>
<evidence type="ECO:0000256" key="3">
    <source>
        <dbReference type="SAM" id="MobiDB-lite"/>
    </source>
</evidence>
<comment type="caution">
    <text evidence="6">The sequence shown here is derived from an EMBL/GenBank/DDBJ whole genome shotgun (WGS) entry which is preliminary data.</text>
</comment>
<feature type="compositionally biased region" description="Pro residues" evidence="3">
    <location>
        <begin position="32"/>
        <end position="47"/>
    </location>
</feature>
<evidence type="ECO:0000259" key="5">
    <source>
        <dbReference type="PROSITE" id="PS50041"/>
    </source>
</evidence>
<keyword evidence="1" id="KW-0106">Calcium</keyword>
<dbReference type="SUPFAM" id="SSF56436">
    <property type="entry name" value="C-type lectin-like"/>
    <property type="match status" value="1"/>
</dbReference>
<gene>
    <name evidence="6" type="ORF">UPYG_G00211520</name>
</gene>
<protein>
    <recommendedName>
        <fullName evidence="5">C-type lectin domain-containing protein</fullName>
    </recommendedName>
</protein>
<keyword evidence="4" id="KW-0732">Signal</keyword>
<name>A0ABD0WJV9_UMBPY</name>
<feature type="region of interest" description="Disordered" evidence="3">
    <location>
        <begin position="28"/>
        <end position="82"/>
    </location>
</feature>
<evidence type="ECO:0000313" key="6">
    <source>
        <dbReference type="EMBL" id="KAL0973814.1"/>
    </source>
</evidence>
<dbReference type="SMART" id="SM00034">
    <property type="entry name" value="CLECT"/>
    <property type="match status" value="1"/>
</dbReference>
<dbReference type="InterPro" id="IPR050149">
    <property type="entry name" value="Collagen_superfamily"/>
</dbReference>
<dbReference type="AlphaFoldDB" id="A0ABD0WJV9"/>
<feature type="chain" id="PRO_5044854545" description="C-type lectin domain-containing protein" evidence="4">
    <location>
        <begin position="24"/>
        <end position="229"/>
    </location>
</feature>
<dbReference type="InterPro" id="IPR001304">
    <property type="entry name" value="C-type_lectin-like"/>
</dbReference>
<dbReference type="Pfam" id="PF01391">
    <property type="entry name" value="Collagen"/>
    <property type="match status" value="1"/>
</dbReference>
<dbReference type="GO" id="GO:0005581">
    <property type="term" value="C:collagen trimer"/>
    <property type="evidence" value="ECO:0007669"/>
    <property type="project" value="UniProtKB-KW"/>
</dbReference>